<accession>D7EK78</accession>
<dbReference type="InParanoid" id="D7EK78"/>
<sequence length="198" mass="23404">MHSIFKLFSSSKISQRFKYKLRSFVASLFDPRRDDFTQPPDVKQKSRTCHHTREKDIGSPKGSGIPTERTEEVIYATQEILEQDPTTSIRRLSQQVELSVGTCHKLVRKDLHMYPYRVQSVQELQLVDFSRRLQYCQWFLNNIANNNEVLEKIFFTDEAWFHLSGYTNSQNMRNCATEHFHEALEEPLHLEKYVFGQL</sequence>
<dbReference type="Proteomes" id="UP000007266">
    <property type="component" value="Unassembled WGS sequence"/>
</dbReference>
<dbReference type="GO" id="GO:0003676">
    <property type="term" value="F:nucleic acid binding"/>
    <property type="evidence" value="ECO:0007669"/>
    <property type="project" value="InterPro"/>
</dbReference>
<gene>
    <name evidence="2" type="primary">GLEAN_11490</name>
    <name evidence="2" type="ORF">TcasGA2_TC011490</name>
</gene>
<reference evidence="2 3" key="1">
    <citation type="journal article" date="2008" name="Nature">
        <title>The genome of the model beetle and pest Tribolium castaneum.</title>
        <authorList>
            <consortium name="Tribolium Genome Sequencing Consortium"/>
            <person name="Richards S."/>
            <person name="Gibbs R.A."/>
            <person name="Weinstock G.M."/>
            <person name="Brown S.J."/>
            <person name="Denell R."/>
            <person name="Beeman R.W."/>
            <person name="Gibbs R."/>
            <person name="Beeman R.W."/>
            <person name="Brown S.J."/>
            <person name="Bucher G."/>
            <person name="Friedrich M."/>
            <person name="Grimmelikhuijzen C.J."/>
            <person name="Klingler M."/>
            <person name="Lorenzen M."/>
            <person name="Richards S."/>
            <person name="Roth S."/>
            <person name="Schroder R."/>
            <person name="Tautz D."/>
            <person name="Zdobnov E.M."/>
            <person name="Muzny D."/>
            <person name="Gibbs R.A."/>
            <person name="Weinstock G.M."/>
            <person name="Attaway T."/>
            <person name="Bell S."/>
            <person name="Buhay C.J."/>
            <person name="Chandrabose M.N."/>
            <person name="Chavez D."/>
            <person name="Clerk-Blankenburg K.P."/>
            <person name="Cree A."/>
            <person name="Dao M."/>
            <person name="Davis C."/>
            <person name="Chacko J."/>
            <person name="Dinh H."/>
            <person name="Dugan-Rocha S."/>
            <person name="Fowler G."/>
            <person name="Garner T.T."/>
            <person name="Garnes J."/>
            <person name="Gnirke A."/>
            <person name="Hawes A."/>
            <person name="Hernandez J."/>
            <person name="Hines S."/>
            <person name="Holder M."/>
            <person name="Hume J."/>
            <person name="Jhangiani S.N."/>
            <person name="Joshi V."/>
            <person name="Khan Z.M."/>
            <person name="Jackson L."/>
            <person name="Kovar C."/>
            <person name="Kowis A."/>
            <person name="Lee S."/>
            <person name="Lewis L.R."/>
            <person name="Margolis J."/>
            <person name="Morgan M."/>
            <person name="Nazareth L.V."/>
            <person name="Nguyen N."/>
            <person name="Okwuonu G."/>
            <person name="Parker D."/>
            <person name="Richards S."/>
            <person name="Ruiz S.J."/>
            <person name="Santibanez J."/>
            <person name="Savard J."/>
            <person name="Scherer S.E."/>
            <person name="Schneider B."/>
            <person name="Sodergren E."/>
            <person name="Tautz D."/>
            <person name="Vattahil S."/>
            <person name="Villasana D."/>
            <person name="White C.S."/>
            <person name="Wright R."/>
            <person name="Park Y."/>
            <person name="Beeman R.W."/>
            <person name="Lord J."/>
            <person name="Oppert B."/>
            <person name="Lorenzen M."/>
            <person name="Brown S."/>
            <person name="Wang L."/>
            <person name="Savard J."/>
            <person name="Tautz D."/>
            <person name="Richards S."/>
            <person name="Weinstock G."/>
            <person name="Gibbs R.A."/>
            <person name="Liu Y."/>
            <person name="Worley K."/>
            <person name="Weinstock G."/>
            <person name="Elsik C.G."/>
            <person name="Reese J.T."/>
            <person name="Elhaik E."/>
            <person name="Landan G."/>
            <person name="Graur D."/>
            <person name="Arensburger P."/>
            <person name="Atkinson P."/>
            <person name="Beeman R.W."/>
            <person name="Beidler J."/>
            <person name="Brown S.J."/>
            <person name="Demuth J.P."/>
            <person name="Drury D.W."/>
            <person name="Du Y.Z."/>
            <person name="Fujiwara H."/>
            <person name="Lorenzen M."/>
            <person name="Maselli V."/>
            <person name="Osanai M."/>
            <person name="Park Y."/>
            <person name="Robertson H.M."/>
            <person name="Tu Z."/>
            <person name="Wang J.J."/>
            <person name="Wang S."/>
            <person name="Richards S."/>
            <person name="Song H."/>
            <person name="Zhang L."/>
            <person name="Sodergren E."/>
            <person name="Werner D."/>
            <person name="Stanke M."/>
            <person name="Morgenstern B."/>
            <person name="Solovyev V."/>
            <person name="Kosarev P."/>
            <person name="Brown G."/>
            <person name="Chen H.C."/>
            <person name="Ermolaeva O."/>
            <person name="Hlavina W."/>
            <person name="Kapustin Y."/>
            <person name="Kiryutin B."/>
            <person name="Kitts P."/>
            <person name="Maglott D."/>
            <person name="Pruitt K."/>
            <person name="Sapojnikov V."/>
            <person name="Souvorov A."/>
            <person name="Mackey A.J."/>
            <person name="Waterhouse R.M."/>
            <person name="Wyder S."/>
            <person name="Zdobnov E.M."/>
            <person name="Zdobnov E.M."/>
            <person name="Wyder S."/>
            <person name="Kriventseva E.V."/>
            <person name="Kadowaki T."/>
            <person name="Bork P."/>
            <person name="Aranda M."/>
            <person name="Bao R."/>
            <person name="Beermann A."/>
            <person name="Berns N."/>
            <person name="Bolognesi R."/>
            <person name="Bonneton F."/>
            <person name="Bopp D."/>
            <person name="Brown S.J."/>
            <person name="Bucher G."/>
            <person name="Butts T."/>
            <person name="Chaumot A."/>
            <person name="Denell R.E."/>
            <person name="Ferrier D.E."/>
            <person name="Friedrich M."/>
            <person name="Gordon C.M."/>
            <person name="Jindra M."/>
            <person name="Klingler M."/>
            <person name="Lan Q."/>
            <person name="Lattorff H.M."/>
            <person name="Laudet V."/>
            <person name="von Levetsow C."/>
            <person name="Liu Z."/>
            <person name="Lutz R."/>
            <person name="Lynch J.A."/>
            <person name="da Fonseca R.N."/>
            <person name="Posnien N."/>
            <person name="Reuter R."/>
            <person name="Roth S."/>
            <person name="Savard J."/>
            <person name="Schinko J.B."/>
            <person name="Schmitt C."/>
            <person name="Schoppmeier M."/>
            <person name="Schroder R."/>
            <person name="Shippy T.D."/>
            <person name="Simonnet F."/>
            <person name="Marques-Souza H."/>
            <person name="Tautz D."/>
            <person name="Tomoyasu Y."/>
            <person name="Trauner J."/>
            <person name="Van der Zee M."/>
            <person name="Vervoort M."/>
            <person name="Wittkopp N."/>
            <person name="Wimmer E.A."/>
            <person name="Yang X."/>
            <person name="Jones A.K."/>
            <person name="Sattelle D.B."/>
            <person name="Ebert P.R."/>
            <person name="Nelson D."/>
            <person name="Scott J.G."/>
            <person name="Beeman R.W."/>
            <person name="Muthukrishnan S."/>
            <person name="Kramer K.J."/>
            <person name="Arakane Y."/>
            <person name="Beeman R.W."/>
            <person name="Zhu Q."/>
            <person name="Hogenkamp D."/>
            <person name="Dixit R."/>
            <person name="Oppert B."/>
            <person name="Jiang H."/>
            <person name="Zou Z."/>
            <person name="Marshall J."/>
            <person name="Elpidina E."/>
            <person name="Vinokurov K."/>
            <person name="Oppert C."/>
            <person name="Zou Z."/>
            <person name="Evans J."/>
            <person name="Lu Z."/>
            <person name="Zhao P."/>
            <person name="Sumathipala N."/>
            <person name="Altincicek B."/>
            <person name="Vilcinskas A."/>
            <person name="Williams M."/>
            <person name="Hultmark D."/>
            <person name="Hetru C."/>
            <person name="Jiang H."/>
            <person name="Grimmelikhuijzen C.J."/>
            <person name="Hauser F."/>
            <person name="Cazzamali G."/>
            <person name="Williamson M."/>
            <person name="Park Y."/>
            <person name="Li B."/>
            <person name="Tanaka Y."/>
            <person name="Predel R."/>
            <person name="Neupert S."/>
            <person name="Schachtner J."/>
            <person name="Verleyen P."/>
            <person name="Raible F."/>
            <person name="Bork P."/>
            <person name="Friedrich M."/>
            <person name="Walden K.K."/>
            <person name="Robertson H.M."/>
            <person name="Angeli S."/>
            <person name="Foret S."/>
            <person name="Bucher G."/>
            <person name="Schuetz S."/>
            <person name="Maleszka R."/>
            <person name="Wimmer E.A."/>
            <person name="Beeman R.W."/>
            <person name="Lorenzen M."/>
            <person name="Tomoyasu Y."/>
            <person name="Miller S.C."/>
            <person name="Grossmann D."/>
            <person name="Bucher G."/>
        </authorList>
    </citation>
    <scope>NUCLEOTIDE SEQUENCE [LARGE SCALE GENOMIC DNA]</scope>
    <source>
        <strain evidence="2 3">Georgia GA2</strain>
    </source>
</reference>
<proteinExistence type="predicted"/>
<reference evidence="2 3" key="2">
    <citation type="journal article" date="2010" name="Nucleic Acids Res.">
        <title>BeetleBase in 2010: revisions to provide comprehensive genomic information for Tribolium castaneum.</title>
        <authorList>
            <person name="Kim H.S."/>
            <person name="Murphy T."/>
            <person name="Xia J."/>
            <person name="Caragea D."/>
            <person name="Park Y."/>
            <person name="Beeman R.W."/>
            <person name="Lorenzen M.D."/>
            <person name="Butcher S."/>
            <person name="Manak J.R."/>
            <person name="Brown S.J."/>
        </authorList>
    </citation>
    <scope>NUCLEOTIDE SEQUENCE [LARGE SCALE GENOMIC DNA]</scope>
    <source>
        <strain evidence="2 3">Georgia GA2</strain>
    </source>
</reference>
<evidence type="ECO:0000313" key="3">
    <source>
        <dbReference type="Proteomes" id="UP000007266"/>
    </source>
</evidence>
<dbReference type="PhylomeDB" id="D7EK78"/>
<name>D7EK78_TRICA</name>
<dbReference type="PANTHER" id="PTHR47326:SF1">
    <property type="entry name" value="HTH PSQ-TYPE DOMAIN-CONTAINING PROTEIN"/>
    <property type="match status" value="1"/>
</dbReference>
<feature type="region of interest" description="Disordered" evidence="1">
    <location>
        <begin position="36"/>
        <end position="64"/>
    </location>
</feature>
<dbReference type="PANTHER" id="PTHR47326">
    <property type="entry name" value="TRANSPOSABLE ELEMENT TC3 TRANSPOSASE-LIKE PROTEIN"/>
    <property type="match status" value="1"/>
</dbReference>
<evidence type="ECO:0000256" key="1">
    <source>
        <dbReference type="SAM" id="MobiDB-lite"/>
    </source>
</evidence>
<organism evidence="2 3">
    <name type="scientific">Tribolium castaneum</name>
    <name type="common">Red flour beetle</name>
    <dbReference type="NCBI Taxonomy" id="7070"/>
    <lineage>
        <taxon>Eukaryota</taxon>
        <taxon>Metazoa</taxon>
        <taxon>Ecdysozoa</taxon>
        <taxon>Arthropoda</taxon>
        <taxon>Hexapoda</taxon>
        <taxon>Insecta</taxon>
        <taxon>Pterygota</taxon>
        <taxon>Neoptera</taxon>
        <taxon>Endopterygota</taxon>
        <taxon>Coleoptera</taxon>
        <taxon>Polyphaga</taxon>
        <taxon>Cucujiformia</taxon>
        <taxon>Tenebrionidae</taxon>
        <taxon>Tenebrionidae incertae sedis</taxon>
        <taxon>Tribolium</taxon>
    </lineage>
</organism>
<dbReference type="Gene3D" id="3.30.420.10">
    <property type="entry name" value="Ribonuclease H-like superfamily/Ribonuclease H"/>
    <property type="match status" value="1"/>
</dbReference>
<dbReference type="InterPro" id="IPR036397">
    <property type="entry name" value="RNaseH_sf"/>
</dbReference>
<dbReference type="HOGENOM" id="CLU_033666_11_1_1"/>
<evidence type="ECO:0000313" key="2">
    <source>
        <dbReference type="EMBL" id="EFA13024.1"/>
    </source>
</evidence>
<protein>
    <submittedName>
        <fullName evidence="2">Uncharacterized protein</fullName>
    </submittedName>
</protein>
<dbReference type="AlphaFoldDB" id="D7EK78"/>
<dbReference type="Pfam" id="PF13412">
    <property type="entry name" value="HTH_24"/>
    <property type="match status" value="1"/>
</dbReference>
<keyword evidence="3" id="KW-1185">Reference proteome</keyword>
<dbReference type="EMBL" id="KQ971387">
    <property type="protein sequence ID" value="EFA13024.1"/>
    <property type="molecule type" value="Genomic_DNA"/>
</dbReference>